<sequence>MTENHQLHSIMNLQRTRASLVLLVLFELAACSIIPGQHMSPFSRQSSTEMPTRENDEAILKKLNIQTIDAELIIKLEKNYKNFSLAPDNVANHYFDYRIGAKTIKGIPIEDEPYTQYRVGPRDILNITVWDHPELTIPAGEFRSAESAGNVVGEDGTFFYPYVGVVQAAGRTVEEIREELTRKLSKYIEFVQLDVRVAAYRSQRVYVVGEVANPGVQLVKDIPLTVLEAINNAGGASQEADLRNIILTRNDKTYSINLLSLYEGGDITQNVLLQHGDVLNVPDSALNKVFVLGETNYFVAGGATGRSRSLVMNKARMTLTEALSEAGGFDQTTSDPARIFVFRGGLGKPEIYHLDAKSPDALLLADRFPLQPRDVIYVDRAEGIRWNQIIGQIQPTINLLNSFDGSLRIQPFLRH</sequence>
<evidence type="ECO:0000256" key="6">
    <source>
        <dbReference type="ARBA" id="ARBA00022692"/>
    </source>
</evidence>
<keyword evidence="12" id="KW-0564">Palmitate</keyword>
<keyword evidence="8" id="KW-0625">Polysaccharide transport</keyword>
<dbReference type="PANTHER" id="PTHR33619">
    <property type="entry name" value="POLYSACCHARIDE EXPORT PROTEIN GFCE-RELATED"/>
    <property type="match status" value="1"/>
</dbReference>
<keyword evidence="7" id="KW-0732">Signal</keyword>
<dbReference type="Pfam" id="PF02563">
    <property type="entry name" value="Poly_export"/>
    <property type="match status" value="1"/>
</dbReference>
<keyword evidence="9" id="KW-0406">Ion transport</keyword>
<name>A0ABX5M9E1_9PROT</name>
<dbReference type="EMBL" id="QICQ01000003">
    <property type="protein sequence ID" value="PXV83744.1"/>
    <property type="molecule type" value="Genomic_DNA"/>
</dbReference>
<evidence type="ECO:0000256" key="1">
    <source>
        <dbReference type="ARBA" id="ARBA00004571"/>
    </source>
</evidence>
<evidence type="ECO:0000256" key="10">
    <source>
        <dbReference type="ARBA" id="ARBA00023114"/>
    </source>
</evidence>
<comment type="similarity">
    <text evidence="2">Belongs to the BexD/CtrA/VexA family.</text>
</comment>
<dbReference type="InterPro" id="IPR049712">
    <property type="entry name" value="Poly_export"/>
</dbReference>
<evidence type="ECO:0000256" key="3">
    <source>
        <dbReference type="ARBA" id="ARBA00022448"/>
    </source>
</evidence>
<keyword evidence="3" id="KW-0813">Transport</keyword>
<comment type="subcellular location">
    <subcellularLocation>
        <location evidence="1">Cell outer membrane</location>
        <topology evidence="1">Multi-pass membrane protein</topology>
    </subcellularLocation>
</comment>
<evidence type="ECO:0000256" key="5">
    <source>
        <dbReference type="ARBA" id="ARBA00022597"/>
    </source>
</evidence>
<evidence type="ECO:0000256" key="12">
    <source>
        <dbReference type="ARBA" id="ARBA00023139"/>
    </source>
</evidence>
<dbReference type="PANTHER" id="PTHR33619:SF3">
    <property type="entry name" value="POLYSACCHARIDE EXPORT PROTEIN GFCE-RELATED"/>
    <property type="match status" value="1"/>
</dbReference>
<evidence type="ECO:0000256" key="7">
    <source>
        <dbReference type="ARBA" id="ARBA00022729"/>
    </source>
</evidence>
<evidence type="ECO:0000256" key="8">
    <source>
        <dbReference type="ARBA" id="ARBA00023047"/>
    </source>
</evidence>
<dbReference type="Proteomes" id="UP000247780">
    <property type="component" value="Unassembled WGS sequence"/>
</dbReference>
<feature type="domain" description="Polysaccharide export protein N-terminal" evidence="15">
    <location>
        <begin position="114"/>
        <end position="197"/>
    </location>
</feature>
<evidence type="ECO:0000259" key="16">
    <source>
        <dbReference type="Pfam" id="PF22461"/>
    </source>
</evidence>
<reference evidence="17 18" key="1">
    <citation type="submission" date="2018-04" db="EMBL/GenBank/DDBJ databases">
        <title>Active sludge and wastewater microbial communities from Klosterneuburg, Austria.</title>
        <authorList>
            <person name="Wagner M."/>
        </authorList>
    </citation>
    <scope>NUCLEOTIDE SEQUENCE [LARGE SCALE GENOMIC DNA]</scope>
    <source>
        <strain evidence="17 18">Nm 57</strain>
    </source>
</reference>
<keyword evidence="14" id="KW-0449">Lipoprotein</keyword>
<dbReference type="NCBIfam" id="NF011658">
    <property type="entry name" value="PRK15078.1"/>
    <property type="match status" value="1"/>
</dbReference>
<evidence type="ECO:0000256" key="11">
    <source>
        <dbReference type="ARBA" id="ARBA00023136"/>
    </source>
</evidence>
<evidence type="ECO:0000256" key="14">
    <source>
        <dbReference type="ARBA" id="ARBA00023288"/>
    </source>
</evidence>
<proteinExistence type="inferred from homology"/>
<evidence type="ECO:0000256" key="2">
    <source>
        <dbReference type="ARBA" id="ARBA00009450"/>
    </source>
</evidence>
<dbReference type="InterPro" id="IPR003715">
    <property type="entry name" value="Poly_export_N"/>
</dbReference>
<gene>
    <name evidence="17" type="ORF">C8R14_10340</name>
</gene>
<dbReference type="Gene3D" id="3.10.560.10">
    <property type="entry name" value="Outer membrane lipoprotein wza domain like"/>
    <property type="match status" value="2"/>
</dbReference>
<evidence type="ECO:0000256" key="4">
    <source>
        <dbReference type="ARBA" id="ARBA00022452"/>
    </source>
</evidence>
<feature type="domain" description="SLBB" evidence="16">
    <location>
        <begin position="302"/>
        <end position="378"/>
    </location>
</feature>
<dbReference type="InterPro" id="IPR054765">
    <property type="entry name" value="SLBB_dom"/>
</dbReference>
<feature type="domain" description="SLBB" evidence="16">
    <location>
        <begin position="203"/>
        <end position="281"/>
    </location>
</feature>
<keyword evidence="5" id="KW-0762">Sugar transport</keyword>
<keyword evidence="13" id="KW-0998">Cell outer membrane</keyword>
<keyword evidence="4" id="KW-1134">Transmembrane beta strand</keyword>
<evidence type="ECO:0000256" key="9">
    <source>
        <dbReference type="ARBA" id="ARBA00023065"/>
    </source>
</evidence>
<evidence type="ECO:0000313" key="18">
    <source>
        <dbReference type="Proteomes" id="UP000247780"/>
    </source>
</evidence>
<keyword evidence="10" id="KW-0626">Porin</keyword>
<comment type="caution">
    <text evidence="17">The sequence shown here is derived from an EMBL/GenBank/DDBJ whole genome shotgun (WGS) entry which is preliminary data.</text>
</comment>
<organism evidence="17 18">
    <name type="scientific">Nitrosomonas eutropha</name>
    <dbReference type="NCBI Taxonomy" id="916"/>
    <lineage>
        <taxon>Bacteria</taxon>
        <taxon>Pseudomonadati</taxon>
        <taxon>Pseudomonadota</taxon>
        <taxon>Betaproteobacteria</taxon>
        <taxon>Nitrosomonadales</taxon>
        <taxon>Nitrosomonadaceae</taxon>
        <taxon>Nitrosomonas</taxon>
    </lineage>
</organism>
<dbReference type="Gene3D" id="3.30.1950.10">
    <property type="entry name" value="wza like domain"/>
    <property type="match status" value="1"/>
</dbReference>
<keyword evidence="6" id="KW-0812">Transmembrane</keyword>
<keyword evidence="11" id="KW-0472">Membrane</keyword>
<evidence type="ECO:0000313" key="17">
    <source>
        <dbReference type="EMBL" id="PXV83744.1"/>
    </source>
</evidence>
<evidence type="ECO:0000259" key="15">
    <source>
        <dbReference type="Pfam" id="PF02563"/>
    </source>
</evidence>
<protein>
    <submittedName>
        <fullName evidence="17">Polysaccharide export outer membrane protein</fullName>
    </submittedName>
</protein>
<evidence type="ECO:0000256" key="13">
    <source>
        <dbReference type="ARBA" id="ARBA00023237"/>
    </source>
</evidence>
<accession>A0ABX5M9E1</accession>
<keyword evidence="18" id="KW-1185">Reference proteome</keyword>
<dbReference type="Pfam" id="PF22461">
    <property type="entry name" value="SLBB_2"/>
    <property type="match status" value="2"/>
</dbReference>